<sequence>MNQQCTSPFGFSHTYSYPKLTPSSLSNGYRLPSYHTLLGYKLRTPYRLTSSSTSLSTCLPPRGAAVARPALRVVILGGIIYTREDIAPPAATAAVGHHLQPTPHHHLYHRHTSPLPPPPSHLTPPAPPPPTDTTIITSTSAALPHYHHHDSRRVFVSTLFSPKGAFGLLYNSRKGAFCTAARKGAFGTAVRKGVFGSFDSGWFDSKIGVFVVRLTSHKATLATHTPSPFFFGAASGHRRRRPPSPADTTPPFLPLTHTSTTTSTAVPHTTNPTLTNDTTIVTSTAAALPHHHHHDSRRTTTTSLLVLPSFDGVGGNQTHHQSGDSVLFDNTTAAPSSPKRAFGSLYSNRKGAFGTTASKGAFGTSTNIVIRNKSRLVAKGYKQEEGIDFQESFAHVARLEAVRMFIAYVAHTNFTIFQMDVKTTFLNGPLKKEVYGSQPDGFVDPKFPDHVYRLKKALYDLKQAPRAWYDKLSSFLIKHYFTKGIVDPTLFTRRHEGDILLVQSAHVSNSSRLDITFATFVCARYQARHTVKHLKEVKRIFRYLRQSYNMDLWYLKNFGFEIIAYSYADHAGFKDDCKSTSGSLQFLGAKLVSWSSKKQDCTAMSATEAEYVSLSTCYAQVIWMRTQLLDNGYKYNKILMYCNSKSAIAISCNPVQHSQIIIAQPQRQADVHQDELCPPNKCYALIDANKKIDLDNPLCPNKSKIMANILQNHPLRFIIASSSSAPWIYMGQFWHTLKEDGSKYMLSFVLHRKELIMTLDDFKTIFQLPQARDNNHERFVAAPNLVQPWQILGKIFARCLTTRATGHDQLPLQIMLMLYYFVNNVHVDYVELLWEGLHYSLEHPSTLIPYPRFTKLIVGYYMTTYPEISRRVHYLEHDEMKSRVDLEAEQNVEKVKEHLAAEEIKKMVEGTENVEKYKFVNSVLDNQNDPGTRLDPESYKESLEVEKIVVVQPVKDDHHDGDHPEGENSAKRQKISEHGTYVFRESSSGQANESEPGPSTSVDEAKLRKVVDEMLRQRYTSGDENEYHIDQMQNFLKNDIVVLEGLKSYNNDVKHGYVTLSLNKEDVEYLQLFEEEIKERLKHRDQMRRWEMYVNGRPLGSRRERLE</sequence>
<dbReference type="PANTHER" id="PTHR11439:SF495">
    <property type="entry name" value="REVERSE TRANSCRIPTASE, RNA-DEPENDENT DNA POLYMERASE-RELATED"/>
    <property type="match status" value="1"/>
</dbReference>
<feature type="region of interest" description="Disordered" evidence="1">
    <location>
        <begin position="955"/>
        <end position="1006"/>
    </location>
</feature>
<feature type="domain" description="Reverse transcriptase Ty1/copia-type" evidence="2">
    <location>
        <begin position="368"/>
        <end position="502"/>
    </location>
</feature>
<organism evidence="3">
    <name type="scientific">Tanacetum cinerariifolium</name>
    <name type="common">Dalmatian daisy</name>
    <name type="synonym">Chrysanthemum cinerariifolium</name>
    <dbReference type="NCBI Taxonomy" id="118510"/>
    <lineage>
        <taxon>Eukaryota</taxon>
        <taxon>Viridiplantae</taxon>
        <taxon>Streptophyta</taxon>
        <taxon>Embryophyta</taxon>
        <taxon>Tracheophyta</taxon>
        <taxon>Spermatophyta</taxon>
        <taxon>Magnoliopsida</taxon>
        <taxon>eudicotyledons</taxon>
        <taxon>Gunneridae</taxon>
        <taxon>Pentapetalae</taxon>
        <taxon>asterids</taxon>
        <taxon>campanulids</taxon>
        <taxon>Asterales</taxon>
        <taxon>Asteraceae</taxon>
        <taxon>Asteroideae</taxon>
        <taxon>Anthemideae</taxon>
        <taxon>Anthemidinae</taxon>
        <taxon>Tanacetum</taxon>
    </lineage>
</organism>
<accession>A0A6L2JMH5</accession>
<dbReference type="InterPro" id="IPR013103">
    <property type="entry name" value="RVT_2"/>
</dbReference>
<gene>
    <name evidence="3" type="ORF">Tci_010239</name>
</gene>
<dbReference type="AlphaFoldDB" id="A0A6L2JMH5"/>
<feature type="region of interest" description="Disordered" evidence="1">
    <location>
        <begin position="234"/>
        <end position="277"/>
    </location>
</feature>
<reference evidence="3" key="1">
    <citation type="journal article" date="2019" name="Sci. Rep.">
        <title>Draft genome of Tanacetum cinerariifolium, the natural source of mosquito coil.</title>
        <authorList>
            <person name="Yamashiro T."/>
            <person name="Shiraishi A."/>
            <person name="Satake H."/>
            <person name="Nakayama K."/>
        </authorList>
    </citation>
    <scope>NUCLEOTIDE SEQUENCE</scope>
</reference>
<feature type="region of interest" description="Disordered" evidence="1">
    <location>
        <begin position="101"/>
        <end position="131"/>
    </location>
</feature>
<dbReference type="EMBL" id="BKCJ010001031">
    <property type="protein sequence ID" value="GEU38261.1"/>
    <property type="molecule type" value="Genomic_DNA"/>
</dbReference>
<evidence type="ECO:0000259" key="2">
    <source>
        <dbReference type="Pfam" id="PF07727"/>
    </source>
</evidence>
<feature type="compositionally biased region" description="Low complexity" evidence="1">
    <location>
        <begin position="254"/>
        <end position="277"/>
    </location>
</feature>
<dbReference type="CDD" id="cd09272">
    <property type="entry name" value="RNase_HI_RT_Ty1"/>
    <property type="match status" value="1"/>
</dbReference>
<feature type="compositionally biased region" description="Polar residues" evidence="1">
    <location>
        <begin position="985"/>
        <end position="1002"/>
    </location>
</feature>
<dbReference type="Pfam" id="PF07727">
    <property type="entry name" value="RVT_2"/>
    <property type="match status" value="1"/>
</dbReference>
<feature type="compositionally biased region" description="Pro residues" evidence="1">
    <location>
        <begin position="114"/>
        <end position="131"/>
    </location>
</feature>
<evidence type="ECO:0000256" key="1">
    <source>
        <dbReference type="SAM" id="MobiDB-lite"/>
    </source>
</evidence>
<proteinExistence type="predicted"/>
<feature type="compositionally biased region" description="Basic residues" evidence="1">
    <location>
        <begin position="103"/>
        <end position="112"/>
    </location>
</feature>
<protein>
    <submittedName>
        <fullName evidence="3">Copia protein</fullName>
    </submittedName>
</protein>
<evidence type="ECO:0000313" key="3">
    <source>
        <dbReference type="EMBL" id="GEU38261.1"/>
    </source>
</evidence>
<feature type="compositionally biased region" description="Basic and acidic residues" evidence="1">
    <location>
        <begin position="955"/>
        <end position="977"/>
    </location>
</feature>
<comment type="caution">
    <text evidence="3">The sequence shown here is derived from an EMBL/GenBank/DDBJ whole genome shotgun (WGS) entry which is preliminary data.</text>
</comment>
<dbReference type="PANTHER" id="PTHR11439">
    <property type="entry name" value="GAG-POL-RELATED RETROTRANSPOSON"/>
    <property type="match status" value="1"/>
</dbReference>
<name>A0A6L2JMH5_TANCI</name>